<gene>
    <name evidence="2" type="ORF">CTOB1V02_LOCUS8218</name>
</gene>
<feature type="non-terminal residue" evidence="2">
    <location>
        <position position="1"/>
    </location>
</feature>
<proteinExistence type="predicted"/>
<feature type="compositionally biased region" description="Basic and acidic residues" evidence="1">
    <location>
        <begin position="1"/>
        <end position="14"/>
    </location>
</feature>
<organism evidence="2">
    <name type="scientific">Cyprideis torosa</name>
    <dbReference type="NCBI Taxonomy" id="163714"/>
    <lineage>
        <taxon>Eukaryota</taxon>
        <taxon>Metazoa</taxon>
        <taxon>Ecdysozoa</taxon>
        <taxon>Arthropoda</taxon>
        <taxon>Crustacea</taxon>
        <taxon>Oligostraca</taxon>
        <taxon>Ostracoda</taxon>
        <taxon>Podocopa</taxon>
        <taxon>Podocopida</taxon>
        <taxon>Cytherocopina</taxon>
        <taxon>Cytheroidea</taxon>
        <taxon>Cytherideidae</taxon>
        <taxon>Cyprideis</taxon>
    </lineage>
</organism>
<feature type="compositionally biased region" description="Acidic residues" evidence="1">
    <location>
        <begin position="341"/>
        <end position="350"/>
    </location>
</feature>
<evidence type="ECO:0000313" key="2">
    <source>
        <dbReference type="EMBL" id="CAD7230359.1"/>
    </source>
</evidence>
<feature type="region of interest" description="Disordered" evidence="1">
    <location>
        <begin position="338"/>
        <end position="364"/>
    </location>
</feature>
<protein>
    <submittedName>
        <fullName evidence="2">Uncharacterized protein</fullName>
    </submittedName>
</protein>
<reference evidence="2" key="1">
    <citation type="submission" date="2020-11" db="EMBL/GenBank/DDBJ databases">
        <authorList>
            <person name="Tran Van P."/>
        </authorList>
    </citation>
    <scope>NUCLEOTIDE SEQUENCE</scope>
</reference>
<name>A0A7R8WEV8_9CRUS</name>
<feature type="region of interest" description="Disordered" evidence="1">
    <location>
        <begin position="1"/>
        <end position="33"/>
    </location>
</feature>
<feature type="compositionally biased region" description="Basic and acidic residues" evidence="1">
    <location>
        <begin position="351"/>
        <end position="362"/>
    </location>
</feature>
<accession>A0A7R8WEV8</accession>
<dbReference type="EMBL" id="OB662632">
    <property type="protein sequence ID" value="CAD7230359.1"/>
    <property type="molecule type" value="Genomic_DNA"/>
</dbReference>
<feature type="region of interest" description="Disordered" evidence="1">
    <location>
        <begin position="287"/>
        <end position="307"/>
    </location>
</feature>
<evidence type="ECO:0000256" key="1">
    <source>
        <dbReference type="SAM" id="MobiDB-lite"/>
    </source>
</evidence>
<sequence length="637" mass="69931">MLDRRDEGDDDEKKKQSRQRPGQLFKITNKAKHGSHQSRSSVVCVLMTELEKRETSRCEGWSEIIVTDLRNRLLFVGEEHVDFLGKYIARCRSFRGMEMEFQNPVSKECILRYKRPPLPTCSALAQLYCLQSCFTTSHPTPCWLPHIEVYYPPNRHIGSVWQQISWTKNFFVLESVPSELLFTIQGSSDEPLIPNQNEFRIFSAENVYLGHINVHGEGESAFMDMKEYDTVVHFPRNLPMALLALPPGFHGVSLLTAAIPFLLHFFLEELLVLARLLVPLRLRRRQERTRRGDKTAKPLRVSPSNPSLAYSNASVNHLSSGRACASHSLVAALSRPLASDDVGDDDDDHESSERDTHGDGNHVGDLSVKVANVRWKGGRKIGFDDPKTDASARPLPCENLLCLAGGAAGSLNASIWTELKTNEATYVLRRDALVRVVGGGLEGVLLNGHGDTLVLGGVIGECPANGEHKEKPTHSIPSRDVRVPRIGLNRDIVPALNRKQHLASLNQRIPSPPLQTTAGGWEEPVGAEPVSLLVESEGTTAARTGLGTVDCLLGWKGDGGLVPSRSRINMDRVIKPGAGEELDWRQESLLLVPPGAGGWEEPVGAEPVSLLVESEGTTAARTGLGTVDCLLGWKGDG</sequence>
<dbReference type="AlphaFoldDB" id="A0A7R8WEV8"/>